<dbReference type="RefSeq" id="WP_110520870.1">
    <property type="nucleotide sequence ID" value="NZ_PDOF01000002.1"/>
</dbReference>
<dbReference type="SUPFAM" id="SSF56059">
    <property type="entry name" value="Glutathione synthetase ATP-binding domain-like"/>
    <property type="match status" value="1"/>
</dbReference>
<proteinExistence type="predicted"/>
<dbReference type="AlphaFoldDB" id="A0A2W0HA59"/>
<gene>
    <name evidence="1" type="ORF">CR205_14750</name>
</gene>
<evidence type="ECO:0000313" key="2">
    <source>
        <dbReference type="Proteomes" id="UP000248066"/>
    </source>
</evidence>
<sequence>MKLKKAPFVGIMVLKRRFRKHVLKFYQQYNDLDIQLFCFTPSDILWNKQIITGLFIHNGKCREEEFPFPKAVYNRCYNISEDTFSRVTKAVGPVRCFNSINHFNKWDVHKLLTDSPVSPYLPETFLFRSDGIEEALSKFKVLYIKPVYGFKGNEVYRLELRDNGQTSISLHHMNPFSICRNKADIQDHVSGLVNNGTYIVQQGIGLSKLDSRLFDIRVVVQKTAQGIWEVSTALTRIAHENYYNTSMSASICATTDVLTRLYPEEKVKAVFHELNEISICSAMTAEERFGHLGEVSVDFVIDDSDKLWILEMNGKPQKTTVPDQFREKVIKRPLEYALFLTRQI</sequence>
<dbReference type="Gene3D" id="3.30.470.20">
    <property type="entry name" value="ATP-grasp fold, B domain"/>
    <property type="match status" value="1"/>
</dbReference>
<protein>
    <recommendedName>
        <fullName evidence="3">ATP-grasp domain-containing protein</fullName>
    </recommendedName>
</protein>
<dbReference type="Pfam" id="PF14398">
    <property type="entry name" value="ATPgrasp_YheCD"/>
    <property type="match status" value="1"/>
</dbReference>
<reference evidence="1 2" key="1">
    <citation type="submission" date="2017-10" db="EMBL/GenBank/DDBJ databases">
        <title>Bacillus sp. nov., a halophilic bacterium isolated from a Yangshapao Lake.</title>
        <authorList>
            <person name="Wang H."/>
        </authorList>
    </citation>
    <scope>NUCLEOTIDE SEQUENCE [LARGE SCALE GENOMIC DNA]</scope>
    <source>
        <strain evidence="1 2">YSP-3</strain>
    </source>
</reference>
<dbReference type="InterPro" id="IPR026838">
    <property type="entry name" value="YheC/D"/>
</dbReference>
<dbReference type="Proteomes" id="UP000248066">
    <property type="component" value="Unassembled WGS sequence"/>
</dbReference>
<dbReference type="EMBL" id="PDOF01000002">
    <property type="protein sequence ID" value="PYZ96930.1"/>
    <property type="molecule type" value="Genomic_DNA"/>
</dbReference>
<name>A0A2W0HA59_9BACI</name>
<evidence type="ECO:0000313" key="1">
    <source>
        <dbReference type="EMBL" id="PYZ96930.1"/>
    </source>
</evidence>
<organism evidence="1 2">
    <name type="scientific">Alteribacter lacisalsi</name>
    <dbReference type="NCBI Taxonomy" id="2045244"/>
    <lineage>
        <taxon>Bacteria</taxon>
        <taxon>Bacillati</taxon>
        <taxon>Bacillota</taxon>
        <taxon>Bacilli</taxon>
        <taxon>Bacillales</taxon>
        <taxon>Bacillaceae</taxon>
        <taxon>Alteribacter</taxon>
    </lineage>
</organism>
<evidence type="ECO:0008006" key="3">
    <source>
        <dbReference type="Google" id="ProtNLM"/>
    </source>
</evidence>
<comment type="caution">
    <text evidence="1">The sequence shown here is derived from an EMBL/GenBank/DDBJ whole genome shotgun (WGS) entry which is preliminary data.</text>
</comment>
<dbReference type="OrthoDB" id="7869153at2"/>
<accession>A0A2W0HA59</accession>
<keyword evidence="2" id="KW-1185">Reference proteome</keyword>